<proteinExistence type="predicted"/>
<dbReference type="SUPFAM" id="SSF56349">
    <property type="entry name" value="DNA breaking-rejoining enzymes"/>
    <property type="match status" value="1"/>
</dbReference>
<dbReference type="AlphaFoldDB" id="A0A812K584"/>
<keyword evidence="1" id="KW-0233">DNA recombination</keyword>
<dbReference type="GO" id="GO:0006310">
    <property type="term" value="P:DNA recombination"/>
    <property type="evidence" value="ECO:0007669"/>
    <property type="project" value="UniProtKB-KW"/>
</dbReference>
<keyword evidence="3" id="KW-1185">Reference proteome</keyword>
<dbReference type="Proteomes" id="UP000604046">
    <property type="component" value="Unassembled WGS sequence"/>
</dbReference>
<protein>
    <submittedName>
        <fullName evidence="2">Uncharacterized protein</fullName>
    </submittedName>
</protein>
<accession>A0A812K584</accession>
<dbReference type="GO" id="GO:0015074">
    <property type="term" value="P:DNA integration"/>
    <property type="evidence" value="ECO:0007669"/>
    <property type="project" value="InterPro"/>
</dbReference>
<reference evidence="2" key="1">
    <citation type="submission" date="2021-02" db="EMBL/GenBank/DDBJ databases">
        <authorList>
            <person name="Dougan E. K."/>
            <person name="Rhodes N."/>
            <person name="Thang M."/>
            <person name="Chan C."/>
        </authorList>
    </citation>
    <scope>NUCLEOTIDE SEQUENCE</scope>
</reference>
<dbReference type="InterPro" id="IPR011010">
    <property type="entry name" value="DNA_brk_join_enz"/>
</dbReference>
<name>A0A812K584_9DINO</name>
<dbReference type="OrthoDB" id="410133at2759"/>
<organism evidence="2 3">
    <name type="scientific">Symbiodinium natans</name>
    <dbReference type="NCBI Taxonomy" id="878477"/>
    <lineage>
        <taxon>Eukaryota</taxon>
        <taxon>Sar</taxon>
        <taxon>Alveolata</taxon>
        <taxon>Dinophyceae</taxon>
        <taxon>Suessiales</taxon>
        <taxon>Symbiodiniaceae</taxon>
        <taxon>Symbiodinium</taxon>
    </lineage>
</organism>
<dbReference type="EMBL" id="CAJNDS010000589">
    <property type="protein sequence ID" value="CAE7220919.1"/>
    <property type="molecule type" value="Genomic_DNA"/>
</dbReference>
<dbReference type="GO" id="GO:0003677">
    <property type="term" value="F:DNA binding"/>
    <property type="evidence" value="ECO:0007669"/>
    <property type="project" value="InterPro"/>
</dbReference>
<comment type="caution">
    <text evidence="2">The sequence shown here is derived from an EMBL/GenBank/DDBJ whole genome shotgun (WGS) entry which is preliminary data.</text>
</comment>
<evidence type="ECO:0000256" key="1">
    <source>
        <dbReference type="ARBA" id="ARBA00023172"/>
    </source>
</evidence>
<evidence type="ECO:0000313" key="3">
    <source>
        <dbReference type="Proteomes" id="UP000604046"/>
    </source>
</evidence>
<gene>
    <name evidence="2" type="ORF">SNAT2548_LOCUS8100</name>
</gene>
<dbReference type="InterPro" id="IPR013762">
    <property type="entry name" value="Integrase-like_cat_sf"/>
</dbReference>
<dbReference type="Gene3D" id="1.10.443.10">
    <property type="entry name" value="Intergrase catalytic core"/>
    <property type="match status" value="1"/>
</dbReference>
<evidence type="ECO:0000313" key="2">
    <source>
        <dbReference type="EMBL" id="CAE7220919.1"/>
    </source>
</evidence>
<sequence>MAYREPSVLAFSGTNGPHPTFYKEDPEQALRLFKVWDAKSLLLLRPGPLPDDRLTRVFGAWKSPGQDRQIGDRRGPNSYEAKIGGPSKELPTGALITRVSVQRYTHCLRGSAVDRRDFYHQACVTRSKAFANAVGPAFALRDFEGLAAHADFLAWAEGQNRSAGNHPSCRPRPILVDPDTPVHGCFASLFQGDAAGVEYATAAHAGRLVSGSPVAPDGPWLGLVIDDLFAIASTSVAAPAGPEPPPDEGEKLLRQAKLEYGKAGIAGSDAKDIFGQTVFTVAGAQELCGMLTGSWISCLLYRQRQELVLLSALAPLMVSNVAVPFCEQAYASDASLAKGGHVIGPIVDLSCSPEFDIEQTHVLEWILFLLQSGRLKAVMIEPPCTTFSGPARPCLRTYAVPEGFDRTFPRTWRGNRQAFFAIVIFVVAWRAGAPALVEQPRTSKMRRTKAWQYALSLTGVEENFLASCAYGSPFRKEFALLGTGLNLSRIHRRCPRDHHHVRIEGSFAKSSTAYHPEVAKAFASIFHEAINSKPGHARSRAGLQGLLANDVLSAFAWKTKAAWAWKRPEHINVLATRAFTRGPRDLTLAGGDLRYAHIVDSAVALGAVSKGRSSARTLKPALKASAAIQVAGGIYPGLHFGPTRLNTADAPTRDLELPVGPAVAESIPSGCSTNDVLDFDGTLGFPGEGPTARQTGLDVGRQERRASRPLPLGRPVLDRTRQNRDALILAFSSWLRERGIQLQDFLFGAGFDIEQLNNALVSYGRELYDLGKPYWHYSETVNAISALKPSVRRQLQAAWDTAFSWLAMEPYTHHVPMPPVILLAMLTVCLMWGWVAEAGLFAMSWGGLLRIGEATSARRKQLILPVDVLHVQSFILLQILEPKTRLPGARHQAAKIERSDLIDVIQLAFEFYDPEQRLWPFTNQTLRRRFDAILERLDIRRSSSGARPLDLGSFRPGGATHMLQCCEDSERVRRRGRWASPKVMEIYLQEVASSTFFPSLDLRTRELVYGFAQAFSSTLDQSLTWRRLGLPPSSWYALFLHSSK</sequence>